<name>A0A166KIF3_NODSP</name>
<dbReference type="InterPro" id="IPR001173">
    <property type="entry name" value="Glyco_trans_2-like"/>
</dbReference>
<dbReference type="Proteomes" id="UP000076555">
    <property type="component" value="Unassembled WGS sequence"/>
</dbReference>
<organism evidence="3 4">
    <name type="scientific">Nodularia spumigena CENA596</name>
    <dbReference type="NCBI Taxonomy" id="1819295"/>
    <lineage>
        <taxon>Bacteria</taxon>
        <taxon>Bacillati</taxon>
        <taxon>Cyanobacteriota</taxon>
        <taxon>Cyanophyceae</taxon>
        <taxon>Nostocales</taxon>
        <taxon>Nodulariaceae</taxon>
        <taxon>Nodularia</taxon>
    </lineage>
</organism>
<dbReference type="GO" id="GO:0016740">
    <property type="term" value="F:transferase activity"/>
    <property type="evidence" value="ECO:0007669"/>
    <property type="project" value="UniProtKB-KW"/>
</dbReference>
<evidence type="ECO:0000259" key="2">
    <source>
        <dbReference type="Pfam" id="PF00535"/>
    </source>
</evidence>
<dbReference type="Gene3D" id="3.90.550.10">
    <property type="entry name" value="Spore Coat Polysaccharide Biosynthesis Protein SpsA, Chain A"/>
    <property type="match status" value="1"/>
</dbReference>
<evidence type="ECO:0000313" key="4">
    <source>
        <dbReference type="Proteomes" id="UP000076555"/>
    </source>
</evidence>
<dbReference type="Pfam" id="PF00535">
    <property type="entry name" value="Glycos_transf_2"/>
    <property type="match status" value="1"/>
</dbReference>
<feature type="coiled-coil region" evidence="1">
    <location>
        <begin position="5"/>
        <end position="53"/>
    </location>
</feature>
<dbReference type="InterPro" id="IPR029044">
    <property type="entry name" value="Nucleotide-diphossugar_trans"/>
</dbReference>
<dbReference type="EMBL" id="LWAJ01000039">
    <property type="protein sequence ID" value="KZL51176.1"/>
    <property type="molecule type" value="Genomic_DNA"/>
</dbReference>
<feature type="domain" description="Glycosyltransferase 2-like" evidence="2">
    <location>
        <begin position="128"/>
        <end position="242"/>
    </location>
</feature>
<dbReference type="AlphaFoldDB" id="A0A166KIF3"/>
<proteinExistence type="predicted"/>
<sequence>MIMDKTLYNQQYETLINEKSELAQQCQSLMAEIEQLNLSNNELLAEISDIKNSRTWLVLTKIKKNIILRKVGRLLLDLFNLRSLKNIFLFNSNKPTDETLVTSQKHHHSYQFTEPIILYKYQVNTPISLVIICYNKSQELPFVISAIAKNTLQPDLIVLCDDGSTDNSLQVFIEQCSIYNLNYKIIQEPTIKNAFRLNTLRNKGVSACLDGLVIILDADHVPSRTHIEAHVKLHLLHPHAVLSTGPRLEYANSDCSGAVNFLWGHEPVSMMQPAADKPIADWTGVLVSNMGMCKQAILNLGGFDPIYDGNYGFDDIDFTYRAWLAGYFFASSFESYIIHIPHPPSLGNRNNHINQRKFENKYKFQPKYPNIVERLTRTSWHNYLDYLGNEDI</sequence>
<gene>
    <name evidence="3" type="ORF">A2T98_03630</name>
</gene>
<dbReference type="SUPFAM" id="SSF53448">
    <property type="entry name" value="Nucleotide-diphospho-sugar transferases"/>
    <property type="match status" value="1"/>
</dbReference>
<keyword evidence="1" id="KW-0175">Coiled coil</keyword>
<dbReference type="PANTHER" id="PTHR43179:SF7">
    <property type="entry name" value="RHAMNOSYLTRANSFERASE WBBL"/>
    <property type="match status" value="1"/>
</dbReference>
<evidence type="ECO:0000256" key="1">
    <source>
        <dbReference type="SAM" id="Coils"/>
    </source>
</evidence>
<reference evidence="3 4" key="1">
    <citation type="submission" date="2016-04" db="EMBL/GenBank/DDBJ databases">
        <title>Draft Genome Assembly of the Bloom-forming Cyanobacterium Nodularia spumigena Strain CENA596 in Shrimp Production Ponds.</title>
        <authorList>
            <person name="Popin R.V."/>
            <person name="Rigonato J."/>
            <person name="Abreu V.A."/>
            <person name="Andreote A.P."/>
            <person name="Silveira S.B."/>
            <person name="Odebrecht C."/>
            <person name="Fiore M.F."/>
        </authorList>
    </citation>
    <scope>NUCLEOTIDE SEQUENCE [LARGE SCALE GENOMIC DNA]</scope>
    <source>
        <strain evidence="3 4">CENA596</strain>
    </source>
</reference>
<evidence type="ECO:0000313" key="3">
    <source>
        <dbReference type="EMBL" id="KZL51176.1"/>
    </source>
</evidence>
<protein>
    <submittedName>
        <fullName evidence="3">Glycosyltransferase</fullName>
    </submittedName>
</protein>
<dbReference type="PANTHER" id="PTHR43179">
    <property type="entry name" value="RHAMNOSYLTRANSFERASE WBBL"/>
    <property type="match status" value="1"/>
</dbReference>
<dbReference type="OrthoDB" id="450387at2"/>
<accession>A0A166KIF3</accession>
<dbReference type="CDD" id="cd00761">
    <property type="entry name" value="Glyco_tranf_GTA_type"/>
    <property type="match status" value="1"/>
</dbReference>
<keyword evidence="3" id="KW-0808">Transferase</keyword>
<comment type="caution">
    <text evidence="3">The sequence shown here is derived from an EMBL/GenBank/DDBJ whole genome shotgun (WGS) entry which is preliminary data.</text>
</comment>